<dbReference type="PROSITE" id="PS00028">
    <property type="entry name" value="ZINC_FINGER_C2H2_1"/>
    <property type="match status" value="2"/>
</dbReference>
<dbReference type="SUPFAM" id="SSF57667">
    <property type="entry name" value="beta-beta-alpha zinc fingers"/>
    <property type="match status" value="3"/>
</dbReference>
<dbReference type="PROSITE" id="PS50157">
    <property type="entry name" value="ZINC_FINGER_C2H2_2"/>
    <property type="match status" value="3"/>
</dbReference>
<name>A0A3Q2XQE2_HIPCM</name>
<feature type="domain" description="C2H2-type" evidence="10">
    <location>
        <begin position="216"/>
        <end position="243"/>
    </location>
</feature>
<evidence type="ECO:0000256" key="1">
    <source>
        <dbReference type="ARBA" id="ARBA00004123"/>
    </source>
</evidence>
<dbReference type="InterPro" id="IPR036236">
    <property type="entry name" value="Znf_C2H2_sf"/>
</dbReference>
<evidence type="ECO:0000256" key="5">
    <source>
        <dbReference type="ARBA" id="ARBA00022833"/>
    </source>
</evidence>
<dbReference type="Gene3D" id="3.30.160.60">
    <property type="entry name" value="Classic Zinc Finger"/>
    <property type="match status" value="4"/>
</dbReference>
<dbReference type="FunFam" id="3.30.160.60:FF:000912">
    <property type="entry name" value="Zinc finger protein 660"/>
    <property type="match status" value="1"/>
</dbReference>
<dbReference type="InterPro" id="IPR050589">
    <property type="entry name" value="Ikaros_C2H2-ZF"/>
</dbReference>
<evidence type="ECO:0000256" key="7">
    <source>
        <dbReference type="ARBA" id="ARBA00023242"/>
    </source>
</evidence>
<dbReference type="PANTHER" id="PTHR24404">
    <property type="entry name" value="ZINC FINGER PROTEIN"/>
    <property type="match status" value="1"/>
</dbReference>
<evidence type="ECO:0000256" key="2">
    <source>
        <dbReference type="ARBA" id="ARBA00022723"/>
    </source>
</evidence>
<evidence type="ECO:0000256" key="9">
    <source>
        <dbReference type="SAM" id="MobiDB-lite"/>
    </source>
</evidence>
<evidence type="ECO:0000313" key="12">
    <source>
        <dbReference type="Proteomes" id="UP000264820"/>
    </source>
</evidence>
<feature type="domain" description="C2H2-type" evidence="10">
    <location>
        <begin position="153"/>
        <end position="187"/>
    </location>
</feature>
<feature type="domain" description="C2H2-type" evidence="10">
    <location>
        <begin position="188"/>
        <end position="215"/>
    </location>
</feature>
<dbReference type="Ensembl" id="ENSHCOT00000003731.1">
    <property type="protein sequence ID" value="ENSHCOP00000006407.1"/>
    <property type="gene ID" value="ENSHCOG00000008205.1"/>
</dbReference>
<dbReference type="GeneTree" id="ENSGT00940000164807"/>
<evidence type="ECO:0000256" key="4">
    <source>
        <dbReference type="ARBA" id="ARBA00022771"/>
    </source>
</evidence>
<dbReference type="GO" id="GO:0000978">
    <property type="term" value="F:RNA polymerase II cis-regulatory region sequence-specific DNA binding"/>
    <property type="evidence" value="ECO:0007669"/>
    <property type="project" value="TreeGrafter"/>
</dbReference>
<feature type="region of interest" description="Disordered" evidence="9">
    <location>
        <begin position="1"/>
        <end position="131"/>
    </location>
</feature>
<feature type="compositionally biased region" description="Basic and acidic residues" evidence="9">
    <location>
        <begin position="104"/>
        <end position="123"/>
    </location>
</feature>
<organism evidence="11 12">
    <name type="scientific">Hippocampus comes</name>
    <name type="common">Tiger tail seahorse</name>
    <dbReference type="NCBI Taxonomy" id="109280"/>
    <lineage>
        <taxon>Eukaryota</taxon>
        <taxon>Metazoa</taxon>
        <taxon>Chordata</taxon>
        <taxon>Craniata</taxon>
        <taxon>Vertebrata</taxon>
        <taxon>Euteleostomi</taxon>
        <taxon>Actinopterygii</taxon>
        <taxon>Neopterygii</taxon>
        <taxon>Teleostei</taxon>
        <taxon>Neoteleostei</taxon>
        <taxon>Acanthomorphata</taxon>
        <taxon>Syngnathiaria</taxon>
        <taxon>Syngnathiformes</taxon>
        <taxon>Syngnathoidei</taxon>
        <taxon>Syngnathidae</taxon>
        <taxon>Hippocampus</taxon>
    </lineage>
</organism>
<dbReference type="InterPro" id="IPR013087">
    <property type="entry name" value="Znf_C2H2_type"/>
</dbReference>
<dbReference type="Proteomes" id="UP000264820">
    <property type="component" value="Unplaced"/>
</dbReference>
<evidence type="ECO:0000256" key="8">
    <source>
        <dbReference type="PROSITE-ProRule" id="PRU00042"/>
    </source>
</evidence>
<evidence type="ECO:0000256" key="6">
    <source>
        <dbReference type="ARBA" id="ARBA00023125"/>
    </source>
</evidence>
<dbReference type="SMART" id="SM00355">
    <property type="entry name" value="ZnF_C2H2"/>
    <property type="match status" value="4"/>
</dbReference>
<reference evidence="11" key="1">
    <citation type="submission" date="2025-08" db="UniProtKB">
        <authorList>
            <consortium name="Ensembl"/>
        </authorList>
    </citation>
    <scope>IDENTIFICATION</scope>
</reference>
<dbReference type="AlphaFoldDB" id="A0A3Q2XQE2"/>
<dbReference type="OMA" id="KPNYSER"/>
<keyword evidence="6" id="KW-0238">DNA-binding</keyword>
<dbReference type="PANTHER" id="PTHR24404:SF114">
    <property type="entry name" value="KLUMPFUSS, ISOFORM B-RELATED"/>
    <property type="match status" value="1"/>
</dbReference>
<dbReference type="FunFam" id="3.30.160.60:FF:000100">
    <property type="entry name" value="Zinc finger 45-like"/>
    <property type="match status" value="1"/>
</dbReference>
<accession>A0A3Q2XQE2</accession>
<proteinExistence type="predicted"/>
<keyword evidence="3" id="KW-0677">Repeat</keyword>
<reference evidence="11" key="2">
    <citation type="submission" date="2025-09" db="UniProtKB">
        <authorList>
            <consortium name="Ensembl"/>
        </authorList>
    </citation>
    <scope>IDENTIFICATION</scope>
</reference>
<dbReference type="GO" id="GO:0006357">
    <property type="term" value="P:regulation of transcription by RNA polymerase II"/>
    <property type="evidence" value="ECO:0007669"/>
    <property type="project" value="TreeGrafter"/>
</dbReference>
<dbReference type="GO" id="GO:0008270">
    <property type="term" value="F:zinc ion binding"/>
    <property type="evidence" value="ECO:0007669"/>
    <property type="project" value="UniProtKB-KW"/>
</dbReference>
<evidence type="ECO:0000313" key="11">
    <source>
        <dbReference type="Ensembl" id="ENSHCOP00000006407.1"/>
    </source>
</evidence>
<dbReference type="GO" id="GO:0003700">
    <property type="term" value="F:DNA-binding transcription factor activity"/>
    <property type="evidence" value="ECO:0007669"/>
    <property type="project" value="TreeGrafter"/>
</dbReference>
<keyword evidence="4 8" id="KW-0863">Zinc-finger</keyword>
<dbReference type="Pfam" id="PF00096">
    <property type="entry name" value="zf-C2H2"/>
    <property type="match status" value="3"/>
</dbReference>
<keyword evidence="7" id="KW-0539">Nucleus</keyword>
<keyword evidence="12" id="KW-1185">Reference proteome</keyword>
<comment type="subcellular location">
    <subcellularLocation>
        <location evidence="1">Nucleus</location>
    </subcellularLocation>
</comment>
<dbReference type="FunFam" id="3.30.160.60:FF:002343">
    <property type="entry name" value="Zinc finger protein 33A"/>
    <property type="match status" value="1"/>
</dbReference>
<protein>
    <recommendedName>
        <fullName evidence="10">C2H2-type domain-containing protein</fullName>
    </recommendedName>
</protein>
<evidence type="ECO:0000256" key="3">
    <source>
        <dbReference type="ARBA" id="ARBA00022737"/>
    </source>
</evidence>
<keyword evidence="5" id="KW-0862">Zinc</keyword>
<evidence type="ECO:0000259" key="10">
    <source>
        <dbReference type="PROSITE" id="PS50157"/>
    </source>
</evidence>
<dbReference type="GO" id="GO:0005634">
    <property type="term" value="C:nucleus"/>
    <property type="evidence" value="ECO:0007669"/>
    <property type="project" value="UniProtKB-SubCell"/>
</dbReference>
<keyword evidence="2" id="KW-0479">Metal-binding</keyword>
<sequence length="309" mass="34865">MCHVDIQRLMMAGQGEPEPPSIKEEEEDVWTGHDVEQESNMSSFPLTVVLVKSEDDVEARPSQLLHSPSEGKKSSRGLQGERGGEPSEGSQPDSVAPLSDMDDVMSHSSDDITAHSDDGRGPPEENSQSKKHFSCSECGKAFGDRGILNQKPFNCSVCVQTFRHPQNLLSHLRYMIAHKRMHAGEKPFACSVCAKKFSSKGNMMTHMRGHTGEKPFTCTFCDKGFTIKGDLMRHRRTHTGEKPFSCHVCDKRFTRKCHVNKHKFKVLKICVQPIFLNVSLLPQRSQPTCCSTRTDLRHFFKLYILEKKM</sequence>